<organism evidence="2 3">
    <name type="scientific">Parabacteroides distasonis</name>
    <dbReference type="NCBI Taxonomy" id="823"/>
    <lineage>
        <taxon>Bacteria</taxon>
        <taxon>Pseudomonadati</taxon>
        <taxon>Bacteroidota</taxon>
        <taxon>Bacteroidia</taxon>
        <taxon>Bacteroidales</taxon>
        <taxon>Tannerellaceae</taxon>
        <taxon>Parabacteroides</taxon>
    </lineage>
</organism>
<dbReference type="EMBL" id="CYXP01000002">
    <property type="protein sequence ID" value="CUM95579.1"/>
    <property type="molecule type" value="Genomic_DNA"/>
</dbReference>
<dbReference type="RefSeq" id="WP_057319061.1">
    <property type="nucleotide sequence ID" value="NZ_CYXP01000002.1"/>
</dbReference>
<dbReference type="AlphaFoldDB" id="A0A173T0Q2"/>
<evidence type="ECO:0008006" key="4">
    <source>
        <dbReference type="Google" id="ProtNLM"/>
    </source>
</evidence>
<feature type="transmembrane region" description="Helical" evidence="1">
    <location>
        <begin position="56"/>
        <end position="76"/>
    </location>
</feature>
<name>A0A173T0Q2_PARDI</name>
<evidence type="ECO:0000313" key="3">
    <source>
        <dbReference type="Proteomes" id="UP000095591"/>
    </source>
</evidence>
<protein>
    <recommendedName>
        <fullName evidence="4">Transmembrane protein</fullName>
    </recommendedName>
</protein>
<gene>
    <name evidence="2" type="ORF">ERS852429_01286</name>
</gene>
<dbReference type="Proteomes" id="UP000095591">
    <property type="component" value="Unassembled WGS sequence"/>
</dbReference>
<keyword evidence="1" id="KW-0812">Transmembrane</keyword>
<accession>A0A173T0Q2</accession>
<sequence>MTDKDLDNTLKECIESMVEYIRTVTKQTLIEAFQKKERANNPKPNQGSSRWIKAEYFLIIVVMILIAAMPWLFPIPTTNIINIASEQQGPVEIKELIIFEYIFRFLLLAVLFIVLLKGYKYYLQHKKEKTELTIKNEQDQRAFIRFFLQHSSDTKQQEQKKKQ</sequence>
<evidence type="ECO:0000256" key="1">
    <source>
        <dbReference type="SAM" id="Phobius"/>
    </source>
</evidence>
<reference evidence="2 3" key="1">
    <citation type="submission" date="2015-09" db="EMBL/GenBank/DDBJ databases">
        <authorList>
            <consortium name="Pathogen Informatics"/>
        </authorList>
    </citation>
    <scope>NUCLEOTIDE SEQUENCE [LARGE SCALE GENOMIC DNA]</scope>
    <source>
        <strain evidence="2 3">2789STDY5608872</strain>
    </source>
</reference>
<feature type="transmembrane region" description="Helical" evidence="1">
    <location>
        <begin position="96"/>
        <end position="116"/>
    </location>
</feature>
<keyword evidence="1" id="KW-1133">Transmembrane helix</keyword>
<keyword evidence="1" id="KW-0472">Membrane</keyword>
<proteinExistence type="predicted"/>
<evidence type="ECO:0000313" key="2">
    <source>
        <dbReference type="EMBL" id="CUM95579.1"/>
    </source>
</evidence>